<sequence length="38" mass="4443">MTVQSIYFLKKEYYCCLDNKAFNSKEINKNGQKELGGH</sequence>
<comment type="caution">
    <text evidence="1">The sequence shown here is derived from an EMBL/GenBank/DDBJ whole genome shotgun (WGS) entry which is preliminary data.</text>
</comment>
<dbReference type="Proteomes" id="UP000184031">
    <property type="component" value="Unassembled WGS sequence"/>
</dbReference>
<dbReference type="STRING" id="1055723.SAMN05216293_2356"/>
<accession>A0A1M6WXV0</accession>
<gene>
    <name evidence="1" type="ORF">SAMN05216293_2356</name>
</gene>
<dbReference type="AlphaFoldDB" id="A0A1M6WXV0"/>
<protein>
    <submittedName>
        <fullName evidence="1">Uncharacterized protein</fullName>
    </submittedName>
</protein>
<proteinExistence type="predicted"/>
<name>A0A1M6WXV0_9FLAO</name>
<evidence type="ECO:0000313" key="1">
    <source>
        <dbReference type="EMBL" id="SHK98516.1"/>
    </source>
</evidence>
<organism evidence="1 2">
    <name type="scientific">Flagellimonas taeanensis</name>
    <dbReference type="NCBI Taxonomy" id="1005926"/>
    <lineage>
        <taxon>Bacteria</taxon>
        <taxon>Pseudomonadati</taxon>
        <taxon>Bacteroidota</taxon>
        <taxon>Flavobacteriia</taxon>
        <taxon>Flavobacteriales</taxon>
        <taxon>Flavobacteriaceae</taxon>
        <taxon>Flagellimonas</taxon>
    </lineage>
</organism>
<evidence type="ECO:0000313" key="2">
    <source>
        <dbReference type="Proteomes" id="UP000184031"/>
    </source>
</evidence>
<dbReference type="EMBL" id="FRAT01000006">
    <property type="protein sequence ID" value="SHK98516.1"/>
    <property type="molecule type" value="Genomic_DNA"/>
</dbReference>
<reference evidence="1 2" key="1">
    <citation type="submission" date="2016-11" db="EMBL/GenBank/DDBJ databases">
        <authorList>
            <person name="Varghese N."/>
            <person name="Submissions S."/>
        </authorList>
    </citation>
    <scope>NUCLEOTIDE SEQUENCE [LARGE SCALE GENOMIC DNA]</scope>
    <source>
        <strain evidence="1 2">CGMCC 1.12174</strain>
    </source>
</reference>